<dbReference type="PANTHER" id="PTHR14383">
    <property type="entry name" value="SWAP-70 RECOMBINASE"/>
    <property type="match status" value="1"/>
</dbReference>
<feature type="non-terminal residue" evidence="1">
    <location>
        <position position="1"/>
    </location>
</feature>
<keyword evidence="2" id="KW-1185">Reference proteome</keyword>
<protein>
    <submittedName>
        <fullName evidence="1">Uncharacterized protein</fullName>
    </submittedName>
</protein>
<organism evidence="1 2">
    <name type="scientific">Cirrhinus mrigala</name>
    <name type="common">Mrigala</name>
    <dbReference type="NCBI Taxonomy" id="683832"/>
    <lineage>
        <taxon>Eukaryota</taxon>
        <taxon>Metazoa</taxon>
        <taxon>Chordata</taxon>
        <taxon>Craniata</taxon>
        <taxon>Vertebrata</taxon>
        <taxon>Euteleostomi</taxon>
        <taxon>Actinopterygii</taxon>
        <taxon>Neopterygii</taxon>
        <taxon>Teleostei</taxon>
        <taxon>Ostariophysi</taxon>
        <taxon>Cypriniformes</taxon>
        <taxon>Cyprinidae</taxon>
        <taxon>Labeoninae</taxon>
        <taxon>Labeonini</taxon>
        <taxon>Cirrhinus</taxon>
    </lineage>
</organism>
<dbReference type="Proteomes" id="UP001529510">
    <property type="component" value="Unassembled WGS sequence"/>
</dbReference>
<gene>
    <name evidence="1" type="ORF">M9458_036151</name>
</gene>
<dbReference type="AlphaFoldDB" id="A0ABD0P1C9"/>
<name>A0ABD0P1C9_CIRMR</name>
<evidence type="ECO:0000313" key="2">
    <source>
        <dbReference type="Proteomes" id="UP001529510"/>
    </source>
</evidence>
<feature type="non-terminal residue" evidence="1">
    <location>
        <position position="74"/>
    </location>
</feature>
<comment type="caution">
    <text evidence="1">The sequence shown here is derived from an EMBL/GenBank/DDBJ whole genome shotgun (WGS) entry which is preliminary data.</text>
</comment>
<proteinExistence type="predicted"/>
<dbReference type="PANTHER" id="PTHR14383:SF6">
    <property type="entry name" value="SWITCH-ASSOCIATED PROTEIN 70"/>
    <property type="match status" value="1"/>
</dbReference>
<accession>A0ABD0P1C9</accession>
<dbReference type="EMBL" id="JAMKFB020000018">
    <property type="protein sequence ID" value="KAL0167929.1"/>
    <property type="molecule type" value="Genomic_DNA"/>
</dbReference>
<reference evidence="1 2" key="1">
    <citation type="submission" date="2024-05" db="EMBL/GenBank/DDBJ databases">
        <title>Genome sequencing and assembly of Indian major carp, Cirrhinus mrigala (Hamilton, 1822).</title>
        <authorList>
            <person name="Mohindra V."/>
            <person name="Chowdhury L.M."/>
            <person name="Lal K."/>
            <person name="Jena J.K."/>
        </authorList>
    </citation>
    <scope>NUCLEOTIDE SEQUENCE [LARGE SCALE GENOMIC DNA]</scope>
    <source>
        <strain evidence="1">CM1030</strain>
        <tissue evidence="1">Blood</tissue>
    </source>
</reference>
<evidence type="ECO:0000313" key="1">
    <source>
        <dbReference type="EMBL" id="KAL0167929.1"/>
    </source>
</evidence>
<sequence>YFLRKLTEAMGGSWIEEKFEEYKIQLSSKHQCLNVWELIELVGMGHFSKGMDRQTLSMGINEVFQELILDVLKQ</sequence>